<protein>
    <recommendedName>
        <fullName evidence="3">DUF1877 domain-containing protein</fullName>
    </recommendedName>
</protein>
<dbReference type="EMBL" id="JRTT01000007">
    <property type="protein sequence ID" value="KHD78022.1"/>
    <property type="molecule type" value="Genomic_DNA"/>
</dbReference>
<dbReference type="Proteomes" id="UP000054537">
    <property type="component" value="Unassembled WGS sequence"/>
</dbReference>
<organism evidence="1 2">
    <name type="scientific">Actinoplanes utahensis</name>
    <dbReference type="NCBI Taxonomy" id="1869"/>
    <lineage>
        <taxon>Bacteria</taxon>
        <taxon>Bacillati</taxon>
        <taxon>Actinomycetota</taxon>
        <taxon>Actinomycetes</taxon>
        <taxon>Micromonosporales</taxon>
        <taxon>Micromonosporaceae</taxon>
        <taxon>Actinoplanes</taxon>
    </lineage>
</organism>
<dbReference type="OrthoDB" id="3537879at2"/>
<proteinExistence type="predicted"/>
<evidence type="ECO:0000313" key="1">
    <source>
        <dbReference type="EMBL" id="KHD78022.1"/>
    </source>
</evidence>
<keyword evidence="2" id="KW-1185">Reference proteome</keyword>
<evidence type="ECO:0000313" key="2">
    <source>
        <dbReference type="Proteomes" id="UP000054537"/>
    </source>
</evidence>
<comment type="caution">
    <text evidence="1">The sequence shown here is derived from an EMBL/GenBank/DDBJ whole genome shotgun (WGS) entry which is preliminary data.</text>
</comment>
<dbReference type="RefSeq" id="WP_043523497.1">
    <property type="nucleotide sequence ID" value="NZ_BAABKU010000013.1"/>
</dbReference>
<dbReference type="AlphaFoldDB" id="A0A0A6XD46"/>
<reference evidence="1 2" key="1">
    <citation type="submission" date="2014-10" db="EMBL/GenBank/DDBJ databases">
        <title>Draft genome sequence of Actinoplanes utahensis NRRL 12052.</title>
        <authorList>
            <person name="Velasco-Bucheli B."/>
            <person name="del Cerro C."/>
            <person name="Hormigo D."/>
            <person name="Garcia J.L."/>
            <person name="Acebal C."/>
            <person name="Arroyo M."/>
            <person name="de la Mata I."/>
        </authorList>
    </citation>
    <scope>NUCLEOTIDE SEQUENCE [LARGE SCALE GENOMIC DNA]</scope>
    <source>
        <strain evidence="1 2">NRRL 12052</strain>
    </source>
</reference>
<dbReference type="STRING" id="1869.MB27_07935"/>
<sequence>MGALYDYFRAADPAAVAGLMDRNDAASPADLDEWPTPVVELKQIDPTVVLGQLIGFIDPSAHGGTGDRLVWPAGGEQDTDHEGPWVTLLPDTMRDTLAAFDHARLPEVADRWIRVEEFGDYRDGDDEFAADTITELTGLARAARDAGEHLFCWMSL</sequence>
<dbReference type="eggNOG" id="ENOG50338NK">
    <property type="taxonomic scope" value="Bacteria"/>
</dbReference>
<accession>A0A0A6XD46</accession>
<evidence type="ECO:0008006" key="3">
    <source>
        <dbReference type="Google" id="ProtNLM"/>
    </source>
</evidence>
<gene>
    <name evidence="1" type="ORF">MB27_07935</name>
</gene>
<name>A0A0A6XD46_ACTUT</name>